<evidence type="ECO:0000313" key="2">
    <source>
        <dbReference type="EMBL" id="WAQ90388.1"/>
    </source>
</evidence>
<proteinExistence type="predicted"/>
<sequence length="121" mass="13230">MSTLQVLMGRAGARPSGAPTSPDRAEPTTKAEQIRRFDYHGNEREFMGSAAREAMLLLDIEAYTRDNRRAISSVWSWARLVCQKDEALFGSSHILADVNRADCVCPTAEEVAALAADMADA</sequence>
<name>A0ABY7D1B4_9BASI</name>
<organism evidence="2 3">
    <name type="scientific">Puccinia triticina</name>
    <dbReference type="NCBI Taxonomy" id="208348"/>
    <lineage>
        <taxon>Eukaryota</taxon>
        <taxon>Fungi</taxon>
        <taxon>Dikarya</taxon>
        <taxon>Basidiomycota</taxon>
        <taxon>Pucciniomycotina</taxon>
        <taxon>Pucciniomycetes</taxon>
        <taxon>Pucciniales</taxon>
        <taxon>Pucciniaceae</taxon>
        <taxon>Puccinia</taxon>
    </lineage>
</organism>
<dbReference type="GeneID" id="77802874"/>
<keyword evidence="3" id="KW-1185">Reference proteome</keyword>
<feature type="region of interest" description="Disordered" evidence="1">
    <location>
        <begin position="9"/>
        <end position="31"/>
    </location>
</feature>
<dbReference type="RefSeq" id="XP_053025943.1">
    <property type="nucleotide sequence ID" value="XM_053161979.1"/>
</dbReference>
<accession>A0ABY7D1B4</accession>
<dbReference type="EMBL" id="CP110432">
    <property type="protein sequence ID" value="WAQ90388.1"/>
    <property type="molecule type" value="Genomic_DNA"/>
</dbReference>
<evidence type="ECO:0000313" key="3">
    <source>
        <dbReference type="Proteomes" id="UP001164743"/>
    </source>
</evidence>
<gene>
    <name evidence="2" type="ORF">PtA15_12A377</name>
</gene>
<dbReference type="Proteomes" id="UP001164743">
    <property type="component" value="Chromosome 12A"/>
</dbReference>
<protein>
    <submittedName>
        <fullName evidence="2">Uncharacterized protein</fullName>
    </submittedName>
</protein>
<reference evidence="2" key="1">
    <citation type="submission" date="2022-10" db="EMBL/GenBank/DDBJ databases">
        <title>Puccinia triticina Genome sequencing and assembly.</title>
        <authorList>
            <person name="Li C."/>
        </authorList>
    </citation>
    <scope>NUCLEOTIDE SEQUENCE</scope>
    <source>
        <strain evidence="2">Pt15</strain>
    </source>
</reference>
<evidence type="ECO:0000256" key="1">
    <source>
        <dbReference type="SAM" id="MobiDB-lite"/>
    </source>
</evidence>